<comment type="caution">
    <text evidence="2">The sequence shown here is derived from an EMBL/GenBank/DDBJ whole genome shotgun (WGS) entry which is preliminary data.</text>
</comment>
<proteinExistence type="predicted"/>
<sequence length="454" mass="49392">MPSPSGFAGLIGVCQNDITPPVGIYARNWGAATHDVAEGIHRPLTLTCITFQQHSSDQPLVLLGADLGWWKNSEHEVILRHAILSQLSLPEQNLMFCLSHTHAGPGICLDDANKPGGELIRPYFDRLITASVDAARRALQNAGQAILTWQYGACNLAVNRELPDPAADRILTGYYPGQPADNTLLVGRIARENGEILGTLVNYACHPTTLAWQNRLISPDYVGAMRETVESATHAPCFFMQGASGELSPPQQFVGETALADRYGRQIGYAVLSTLASMESPGARLAYKGVVESGASLGMWEPEPVQVSGDLKATLVSVAYPIKDFPLSAELEAEWSECTDNVLKERLWRKLCIRKAIGDGDTAKVSLWIWQVGDSILVGQPNEAYSGFQQSVREEFSTRAVVVMNLVNGSIGYLPPRPLYQLNTYPVWQTPFAAGSLDLLMKTTSDTVGQLLAN</sequence>
<gene>
    <name evidence="2" type="ORF">GCM10023091_18460</name>
</gene>
<evidence type="ECO:0000259" key="1">
    <source>
        <dbReference type="Pfam" id="PF04734"/>
    </source>
</evidence>
<reference evidence="3" key="1">
    <citation type="journal article" date="2019" name="Int. J. Syst. Evol. Microbiol.">
        <title>The Global Catalogue of Microorganisms (GCM) 10K type strain sequencing project: providing services to taxonomists for standard genome sequencing and annotation.</title>
        <authorList>
            <consortium name="The Broad Institute Genomics Platform"/>
            <consortium name="The Broad Institute Genome Sequencing Center for Infectious Disease"/>
            <person name="Wu L."/>
            <person name="Ma J."/>
        </authorList>
    </citation>
    <scope>NUCLEOTIDE SEQUENCE [LARGE SCALE GENOMIC DNA]</scope>
    <source>
        <strain evidence="3">JCM 31920</strain>
    </source>
</reference>
<dbReference type="InterPro" id="IPR031329">
    <property type="entry name" value="NEUT/ALK_ceramidase_N"/>
</dbReference>
<evidence type="ECO:0000313" key="2">
    <source>
        <dbReference type="EMBL" id="GAA4438183.1"/>
    </source>
</evidence>
<accession>A0ABP8LXV9</accession>
<dbReference type="Proteomes" id="UP001501508">
    <property type="component" value="Unassembled WGS sequence"/>
</dbReference>
<protein>
    <submittedName>
        <fullName evidence="2">Neutral/alkaline non-lysosomal ceramidase N-terminal domain-containing protein</fullName>
    </submittedName>
</protein>
<dbReference type="EMBL" id="BAABEY010000018">
    <property type="protein sequence ID" value="GAA4438183.1"/>
    <property type="molecule type" value="Genomic_DNA"/>
</dbReference>
<dbReference type="Pfam" id="PF04734">
    <property type="entry name" value="Ceramidase_alk"/>
    <property type="match status" value="1"/>
</dbReference>
<evidence type="ECO:0000313" key="3">
    <source>
        <dbReference type="Proteomes" id="UP001501508"/>
    </source>
</evidence>
<feature type="domain" description="Neutral/alkaline non-lysosomal ceramidase N-terminal" evidence="1">
    <location>
        <begin position="10"/>
        <end position="234"/>
    </location>
</feature>
<organism evidence="2 3">
    <name type="scientific">Ravibacter arvi</name>
    <dbReference type="NCBI Taxonomy" id="2051041"/>
    <lineage>
        <taxon>Bacteria</taxon>
        <taxon>Pseudomonadati</taxon>
        <taxon>Bacteroidota</taxon>
        <taxon>Cytophagia</taxon>
        <taxon>Cytophagales</taxon>
        <taxon>Spirosomataceae</taxon>
        <taxon>Ravibacter</taxon>
    </lineage>
</organism>
<name>A0ABP8LXV9_9BACT</name>
<keyword evidence="3" id="KW-1185">Reference proteome</keyword>